<organism evidence="11">
    <name type="scientific">Anisakis simplex</name>
    <name type="common">Herring worm</name>
    <dbReference type="NCBI Taxonomy" id="6269"/>
    <lineage>
        <taxon>Eukaryota</taxon>
        <taxon>Metazoa</taxon>
        <taxon>Ecdysozoa</taxon>
        <taxon>Nematoda</taxon>
        <taxon>Chromadorea</taxon>
        <taxon>Rhabditida</taxon>
        <taxon>Spirurina</taxon>
        <taxon>Ascaridomorpha</taxon>
        <taxon>Ascaridoidea</taxon>
        <taxon>Anisakidae</taxon>
        <taxon>Anisakis</taxon>
        <taxon>Anisakis simplex complex</taxon>
    </lineage>
</organism>
<evidence type="ECO:0000256" key="2">
    <source>
        <dbReference type="ARBA" id="ARBA00022679"/>
    </source>
</evidence>
<feature type="domain" description="Palmitoyltransferase DHHC" evidence="8">
    <location>
        <begin position="70"/>
        <end position="194"/>
    </location>
</feature>
<keyword evidence="6 7" id="KW-0012">Acyltransferase</keyword>
<dbReference type="InterPro" id="IPR039859">
    <property type="entry name" value="PFA4/ZDH16/20/ERF2-like"/>
</dbReference>
<name>A0A0M3KEQ3_ANISI</name>
<sequence>MVDEETDKALKRNTPCVNGRYSPDASNAEQVRKQFVILEEYAKLKGLTFVEVDTSNRLSMEFVDAFHAFHRYCYMCGLIKPDRCHHCMSCGACVVKYDHHCPWINKCVSYANYKFFVLYLFYSCVLIAWCVLTSAECIVRYFVRQRWLDGLPHFILVSAAVILCMVFSYYPLGQLLIYHFKLASLNETTCEQAKPPNIRGDPKADYNMGTYRNLRAAFGWGLWLFPVETHVNDGMHFPIRYTIAATGVKYNAVSVKTSV</sequence>
<dbReference type="PROSITE" id="PS50216">
    <property type="entry name" value="DHHC"/>
    <property type="match status" value="1"/>
</dbReference>
<comment type="similarity">
    <text evidence="7">Belongs to the DHHC palmitoyltransferase family.</text>
</comment>
<dbReference type="OrthoDB" id="9909019at2759"/>
<comment type="subcellular location">
    <subcellularLocation>
        <location evidence="1">Membrane</location>
        <topology evidence="1">Multi-pass membrane protein</topology>
    </subcellularLocation>
</comment>
<evidence type="ECO:0000256" key="7">
    <source>
        <dbReference type="RuleBase" id="RU079119"/>
    </source>
</evidence>
<feature type="transmembrane region" description="Helical" evidence="7">
    <location>
        <begin position="116"/>
        <end position="142"/>
    </location>
</feature>
<evidence type="ECO:0000256" key="1">
    <source>
        <dbReference type="ARBA" id="ARBA00004141"/>
    </source>
</evidence>
<evidence type="ECO:0000313" key="10">
    <source>
        <dbReference type="Proteomes" id="UP000267096"/>
    </source>
</evidence>
<feature type="transmembrane region" description="Helical" evidence="7">
    <location>
        <begin position="154"/>
        <end position="172"/>
    </location>
</feature>
<evidence type="ECO:0000256" key="4">
    <source>
        <dbReference type="ARBA" id="ARBA00022989"/>
    </source>
</evidence>
<evidence type="ECO:0000313" key="9">
    <source>
        <dbReference type="EMBL" id="VDK66445.1"/>
    </source>
</evidence>
<dbReference type="GO" id="GO:0005783">
    <property type="term" value="C:endoplasmic reticulum"/>
    <property type="evidence" value="ECO:0007669"/>
    <property type="project" value="TreeGrafter"/>
</dbReference>
<dbReference type="InterPro" id="IPR001594">
    <property type="entry name" value="Palmitoyltrfase_DHHC"/>
</dbReference>
<dbReference type="GO" id="GO:0006612">
    <property type="term" value="P:protein targeting to membrane"/>
    <property type="evidence" value="ECO:0007669"/>
    <property type="project" value="TreeGrafter"/>
</dbReference>
<comment type="catalytic activity">
    <reaction evidence="7">
        <text>L-cysteinyl-[protein] + hexadecanoyl-CoA = S-hexadecanoyl-L-cysteinyl-[protein] + CoA</text>
        <dbReference type="Rhea" id="RHEA:36683"/>
        <dbReference type="Rhea" id="RHEA-COMP:10131"/>
        <dbReference type="Rhea" id="RHEA-COMP:11032"/>
        <dbReference type="ChEBI" id="CHEBI:29950"/>
        <dbReference type="ChEBI" id="CHEBI:57287"/>
        <dbReference type="ChEBI" id="CHEBI:57379"/>
        <dbReference type="ChEBI" id="CHEBI:74151"/>
        <dbReference type="EC" id="2.3.1.225"/>
    </reaction>
</comment>
<reference evidence="11" key="1">
    <citation type="submission" date="2017-02" db="UniProtKB">
        <authorList>
            <consortium name="WormBaseParasite"/>
        </authorList>
    </citation>
    <scope>IDENTIFICATION</scope>
</reference>
<dbReference type="Pfam" id="PF01529">
    <property type="entry name" value="DHHC"/>
    <property type="match status" value="1"/>
</dbReference>
<gene>
    <name evidence="9" type="ORF">ASIM_LOCUS18851</name>
</gene>
<dbReference type="PANTHER" id="PTHR22883">
    <property type="entry name" value="ZINC FINGER DHHC DOMAIN CONTAINING PROTEIN"/>
    <property type="match status" value="1"/>
</dbReference>
<evidence type="ECO:0000256" key="5">
    <source>
        <dbReference type="ARBA" id="ARBA00023136"/>
    </source>
</evidence>
<dbReference type="WBParaSite" id="ASIM_0001946101-mRNA-1">
    <property type="protein sequence ID" value="ASIM_0001946101-mRNA-1"/>
    <property type="gene ID" value="ASIM_0001946101"/>
</dbReference>
<keyword evidence="5 7" id="KW-0472">Membrane</keyword>
<protein>
    <recommendedName>
        <fullName evidence="7">Palmitoyltransferase</fullName>
        <ecNumber evidence="7">2.3.1.225</ecNumber>
    </recommendedName>
</protein>
<evidence type="ECO:0000259" key="8">
    <source>
        <dbReference type="Pfam" id="PF01529"/>
    </source>
</evidence>
<comment type="domain">
    <text evidence="7">The DHHC domain is required for palmitoyltransferase activity.</text>
</comment>
<dbReference type="AlphaFoldDB" id="A0A0M3KEQ3"/>
<keyword evidence="10" id="KW-1185">Reference proteome</keyword>
<proteinExistence type="inferred from homology"/>
<evidence type="ECO:0000256" key="3">
    <source>
        <dbReference type="ARBA" id="ARBA00022692"/>
    </source>
</evidence>
<dbReference type="EC" id="2.3.1.225" evidence="7"/>
<dbReference type="EMBL" id="UYRR01036190">
    <property type="protein sequence ID" value="VDK66445.1"/>
    <property type="molecule type" value="Genomic_DNA"/>
</dbReference>
<dbReference type="GO" id="GO:0005794">
    <property type="term" value="C:Golgi apparatus"/>
    <property type="evidence" value="ECO:0007669"/>
    <property type="project" value="TreeGrafter"/>
</dbReference>
<evidence type="ECO:0000256" key="6">
    <source>
        <dbReference type="ARBA" id="ARBA00023315"/>
    </source>
</evidence>
<dbReference type="GO" id="GO:0016020">
    <property type="term" value="C:membrane"/>
    <property type="evidence" value="ECO:0007669"/>
    <property type="project" value="UniProtKB-SubCell"/>
</dbReference>
<keyword evidence="4 7" id="KW-1133">Transmembrane helix</keyword>
<dbReference type="PANTHER" id="PTHR22883:SF452">
    <property type="entry name" value="PALMITOYLTRANSFERASE"/>
    <property type="match status" value="1"/>
</dbReference>
<keyword evidence="2 7" id="KW-0808">Transferase</keyword>
<dbReference type="GO" id="GO:0019706">
    <property type="term" value="F:protein-cysteine S-palmitoyltransferase activity"/>
    <property type="evidence" value="ECO:0007669"/>
    <property type="project" value="UniProtKB-EC"/>
</dbReference>
<keyword evidence="3 7" id="KW-0812">Transmembrane</keyword>
<reference evidence="9 10" key="2">
    <citation type="submission" date="2018-11" db="EMBL/GenBank/DDBJ databases">
        <authorList>
            <consortium name="Pathogen Informatics"/>
        </authorList>
    </citation>
    <scope>NUCLEOTIDE SEQUENCE [LARGE SCALE GENOMIC DNA]</scope>
</reference>
<dbReference type="Proteomes" id="UP000267096">
    <property type="component" value="Unassembled WGS sequence"/>
</dbReference>
<accession>A0A0M3KEQ3</accession>
<evidence type="ECO:0000313" key="11">
    <source>
        <dbReference type="WBParaSite" id="ASIM_0001946101-mRNA-1"/>
    </source>
</evidence>